<dbReference type="GO" id="GO:0009252">
    <property type="term" value="P:peptidoglycan biosynthetic process"/>
    <property type="evidence" value="ECO:0007669"/>
    <property type="project" value="UniProtKB-KW"/>
</dbReference>
<feature type="region of interest" description="Disordered" evidence="14">
    <location>
        <begin position="659"/>
        <end position="744"/>
    </location>
</feature>
<feature type="domain" description="Penicillin-binding protein transpeptidase" evidence="16">
    <location>
        <begin position="361"/>
        <end position="602"/>
    </location>
</feature>
<dbReference type="PANTHER" id="PTHR32282">
    <property type="entry name" value="BINDING PROTEIN TRANSPEPTIDASE, PUTATIVE-RELATED"/>
    <property type="match status" value="1"/>
</dbReference>
<keyword evidence="4" id="KW-0645">Protease</keyword>
<dbReference type="GO" id="GO:0008658">
    <property type="term" value="F:penicillin binding"/>
    <property type="evidence" value="ECO:0007669"/>
    <property type="project" value="InterPro"/>
</dbReference>
<feature type="compositionally biased region" description="Acidic residues" evidence="14">
    <location>
        <begin position="726"/>
        <end position="736"/>
    </location>
</feature>
<reference evidence="18 19" key="1">
    <citation type="submission" date="2018-05" db="EMBL/GenBank/DDBJ databases">
        <title>Streptomyces venezuelae.</title>
        <authorList>
            <person name="Kim W."/>
            <person name="Lee N."/>
            <person name="Cho B.-K."/>
        </authorList>
    </citation>
    <scope>NUCLEOTIDE SEQUENCE [LARGE SCALE GENOMIC DNA]</scope>
    <source>
        <strain evidence="18 19">ATCC 14585</strain>
    </source>
</reference>
<organism evidence="18 19">
    <name type="scientific">Streptomyces venezuelae</name>
    <dbReference type="NCBI Taxonomy" id="54571"/>
    <lineage>
        <taxon>Bacteria</taxon>
        <taxon>Bacillati</taxon>
        <taxon>Actinomycetota</taxon>
        <taxon>Actinomycetes</taxon>
        <taxon>Kitasatosporales</taxon>
        <taxon>Streptomycetaceae</taxon>
        <taxon>Streptomyces</taxon>
    </lineage>
</organism>
<dbReference type="InterPro" id="IPR036950">
    <property type="entry name" value="PBP_transglycosylase"/>
</dbReference>
<evidence type="ECO:0000256" key="4">
    <source>
        <dbReference type="ARBA" id="ARBA00022670"/>
    </source>
</evidence>
<comment type="catalytic activity">
    <reaction evidence="12">
        <text>Preferential cleavage: (Ac)2-L-Lys-D-Ala-|-D-Ala. Also transpeptidation of peptidyl-alanyl moieties that are N-acyl substituents of D-alanine.</text>
        <dbReference type="EC" id="3.4.16.4"/>
    </reaction>
</comment>
<evidence type="ECO:0000313" key="18">
    <source>
        <dbReference type="EMBL" id="QES43578.1"/>
    </source>
</evidence>
<evidence type="ECO:0000259" key="17">
    <source>
        <dbReference type="Pfam" id="PF00912"/>
    </source>
</evidence>
<comment type="catalytic activity">
    <reaction evidence="13">
        <text>[GlcNAc-(1-&gt;4)-Mur2Ac(oyl-L-Ala-gamma-D-Glu-L-Lys-D-Ala-D-Ala)](n)-di-trans,octa-cis-undecaprenyl diphosphate + beta-D-GlcNAc-(1-&gt;4)-Mur2Ac(oyl-L-Ala-gamma-D-Glu-L-Lys-D-Ala-D-Ala)-di-trans,octa-cis-undecaprenyl diphosphate = [GlcNAc-(1-&gt;4)-Mur2Ac(oyl-L-Ala-gamma-D-Glu-L-Lys-D-Ala-D-Ala)](n+1)-di-trans,octa-cis-undecaprenyl diphosphate + di-trans,octa-cis-undecaprenyl diphosphate + H(+)</text>
        <dbReference type="Rhea" id="RHEA:23708"/>
        <dbReference type="Rhea" id="RHEA-COMP:9602"/>
        <dbReference type="Rhea" id="RHEA-COMP:9603"/>
        <dbReference type="ChEBI" id="CHEBI:15378"/>
        <dbReference type="ChEBI" id="CHEBI:58405"/>
        <dbReference type="ChEBI" id="CHEBI:60033"/>
        <dbReference type="ChEBI" id="CHEBI:78435"/>
        <dbReference type="EC" id="2.4.99.28"/>
    </reaction>
</comment>
<feature type="domain" description="Glycosyl transferase family 51" evidence="17">
    <location>
        <begin position="82"/>
        <end position="259"/>
    </location>
</feature>
<feature type="region of interest" description="Disordered" evidence="14">
    <location>
        <begin position="1"/>
        <end position="26"/>
    </location>
</feature>
<dbReference type="Gene3D" id="1.10.3810.10">
    <property type="entry name" value="Biosynthetic peptidoglycan transglycosylase-like"/>
    <property type="match status" value="1"/>
</dbReference>
<dbReference type="GO" id="GO:0008955">
    <property type="term" value="F:peptidoglycan glycosyltransferase activity"/>
    <property type="evidence" value="ECO:0007669"/>
    <property type="project" value="UniProtKB-EC"/>
</dbReference>
<evidence type="ECO:0000256" key="5">
    <source>
        <dbReference type="ARBA" id="ARBA00022676"/>
    </source>
</evidence>
<dbReference type="SUPFAM" id="SSF56601">
    <property type="entry name" value="beta-lactamase/transpeptidase-like"/>
    <property type="match status" value="1"/>
</dbReference>
<name>A0A5P2CPC5_STRVZ</name>
<evidence type="ECO:0000256" key="13">
    <source>
        <dbReference type="ARBA" id="ARBA00049902"/>
    </source>
</evidence>
<keyword evidence="7" id="KW-0378">Hydrolase</keyword>
<evidence type="ECO:0000259" key="16">
    <source>
        <dbReference type="Pfam" id="PF00905"/>
    </source>
</evidence>
<comment type="similarity">
    <text evidence="2">In the N-terminal section; belongs to the glycosyltransferase 51 family.</text>
</comment>
<dbReference type="EMBL" id="CP029191">
    <property type="protein sequence ID" value="QES43578.1"/>
    <property type="molecule type" value="Genomic_DNA"/>
</dbReference>
<keyword evidence="9" id="KW-0573">Peptidoglycan synthesis</keyword>
<dbReference type="InterPro" id="IPR050396">
    <property type="entry name" value="Glycosyltr_51/Transpeptidase"/>
</dbReference>
<keyword evidence="11" id="KW-0961">Cell wall biogenesis/degradation</keyword>
<keyword evidence="3" id="KW-0121">Carboxypeptidase</keyword>
<evidence type="ECO:0000256" key="15">
    <source>
        <dbReference type="SAM" id="Phobius"/>
    </source>
</evidence>
<evidence type="ECO:0000256" key="9">
    <source>
        <dbReference type="ARBA" id="ARBA00022984"/>
    </source>
</evidence>
<keyword evidence="15" id="KW-0472">Membrane</keyword>
<protein>
    <submittedName>
        <fullName evidence="18">Penicillin-binding protein</fullName>
    </submittedName>
</protein>
<evidence type="ECO:0000256" key="6">
    <source>
        <dbReference type="ARBA" id="ARBA00022679"/>
    </source>
</evidence>
<comment type="similarity">
    <text evidence="1">In the C-terminal section; belongs to the transpeptidase family.</text>
</comment>
<keyword evidence="15" id="KW-1133">Transmembrane helix</keyword>
<evidence type="ECO:0000256" key="3">
    <source>
        <dbReference type="ARBA" id="ARBA00022645"/>
    </source>
</evidence>
<feature type="compositionally biased region" description="Low complexity" evidence="14">
    <location>
        <begin position="701"/>
        <end position="725"/>
    </location>
</feature>
<dbReference type="GO" id="GO:0071555">
    <property type="term" value="P:cell wall organization"/>
    <property type="evidence" value="ECO:0007669"/>
    <property type="project" value="UniProtKB-KW"/>
</dbReference>
<dbReference type="AlphaFoldDB" id="A0A5P2CPC5"/>
<dbReference type="SUPFAM" id="SSF53955">
    <property type="entry name" value="Lysozyme-like"/>
    <property type="match status" value="1"/>
</dbReference>
<evidence type="ECO:0000256" key="14">
    <source>
        <dbReference type="SAM" id="MobiDB-lite"/>
    </source>
</evidence>
<dbReference type="GO" id="GO:0030288">
    <property type="term" value="C:outer membrane-bounded periplasmic space"/>
    <property type="evidence" value="ECO:0007669"/>
    <property type="project" value="TreeGrafter"/>
</dbReference>
<dbReference type="Pfam" id="PF00905">
    <property type="entry name" value="Transpeptidase"/>
    <property type="match status" value="1"/>
</dbReference>
<dbReference type="GO" id="GO:0009002">
    <property type="term" value="F:serine-type D-Ala-D-Ala carboxypeptidase activity"/>
    <property type="evidence" value="ECO:0007669"/>
    <property type="project" value="UniProtKB-EC"/>
</dbReference>
<dbReference type="InterPro" id="IPR001460">
    <property type="entry name" value="PCN-bd_Tpept"/>
</dbReference>
<dbReference type="Gene3D" id="3.40.710.10">
    <property type="entry name" value="DD-peptidase/beta-lactamase superfamily"/>
    <property type="match status" value="1"/>
</dbReference>
<keyword evidence="5" id="KW-0328">Glycosyltransferase</keyword>
<evidence type="ECO:0000256" key="8">
    <source>
        <dbReference type="ARBA" id="ARBA00022960"/>
    </source>
</evidence>
<evidence type="ECO:0000256" key="11">
    <source>
        <dbReference type="ARBA" id="ARBA00023316"/>
    </source>
</evidence>
<feature type="transmembrane region" description="Helical" evidence="15">
    <location>
        <begin position="39"/>
        <end position="61"/>
    </location>
</feature>
<dbReference type="InterPro" id="IPR023346">
    <property type="entry name" value="Lysozyme-like_dom_sf"/>
</dbReference>
<keyword evidence="10" id="KW-0511">Multifunctional enzyme</keyword>
<evidence type="ECO:0000256" key="7">
    <source>
        <dbReference type="ARBA" id="ARBA00022801"/>
    </source>
</evidence>
<dbReference type="InterPro" id="IPR012338">
    <property type="entry name" value="Beta-lactam/transpept-like"/>
</dbReference>
<dbReference type="Pfam" id="PF00912">
    <property type="entry name" value="Transgly"/>
    <property type="match status" value="1"/>
</dbReference>
<evidence type="ECO:0000256" key="10">
    <source>
        <dbReference type="ARBA" id="ARBA00023268"/>
    </source>
</evidence>
<gene>
    <name evidence="18" type="ORF">DEJ49_23655</name>
</gene>
<keyword evidence="8" id="KW-0133">Cell shape</keyword>
<evidence type="ECO:0000256" key="12">
    <source>
        <dbReference type="ARBA" id="ARBA00034000"/>
    </source>
</evidence>
<dbReference type="InterPro" id="IPR001264">
    <property type="entry name" value="Glyco_trans_51"/>
</dbReference>
<sequence>MGRAEERQARQRGARRAARKRPSGGKRTGIRRFFTWKKILGTFLGFCLLGMLGFVVLYLVVDIPKGNAAARKQSNVYKYSNGDVIARTGDVNREIVDLDKVPKDVQKTFVAAENKSFYKDEGIDFKGTARGVLNTVTGKGKQGGSTITQQYVKNYYLSQDQTVSRKLKELVISLKVDREKSKDDILAGYINTSYYGRGAYGIQAAAQAYYRVDAKDLNVQQGAYLAALLQAPSQYDWAAATPTGKKLVQQRWNYVLDNMVEEDWLDSGRREGLKFPVPKDPKAPPGREGQIGYLVEEAKREVLRNSNLSEAEFEAGGYTVTLNIDPKKQKQLEKAVDAKLNDKLDRKKNKADARVQAGAASVDPKTGKVLAMYGGEDYVKHFTNNATRRDYQPASTFKPLILAAALENGAKTQEGLPITASTVYDGTSRRPVKGGDVAFAPPNEDGVDYGPVTVQKAMNKSVNSVFAQMGVDVGMPKVMETAGKLGMDVKGLPAVPAQTLGSMGASPLEMAGVYATLDNHGKKVTPALVGSVEHKDRTVDLPDPIGDQVVQRGTADSVTSVLTGVVDDGTGSAVRNPAQDVAGKTGTSDDNKSAWFAGYTPKLVTAVGLFGEGAKGDQVSMKGAGGRPRVDGGSFPAQIWAAYTFDAMGSPSSFDLDTNMGAAIAPVPDPSSKAPKDPSGTPTAPEDDDEPSKKPTPTPTPTKSSTTPTPTPTPTKTTPTPTTDPDPTDTDGPPDPEDGRPSRD</sequence>
<keyword evidence="6" id="KW-0808">Transferase</keyword>
<dbReference type="FunFam" id="1.10.3810.10:FF:000001">
    <property type="entry name" value="Penicillin-binding protein 1A"/>
    <property type="match status" value="1"/>
</dbReference>
<dbReference type="GO" id="GO:0006508">
    <property type="term" value="P:proteolysis"/>
    <property type="evidence" value="ECO:0007669"/>
    <property type="project" value="UniProtKB-KW"/>
</dbReference>
<keyword evidence="15" id="KW-0812">Transmembrane</keyword>
<dbReference type="RefSeq" id="WP_150185978.1">
    <property type="nucleotide sequence ID" value="NZ_CP029191.1"/>
</dbReference>
<proteinExistence type="inferred from homology"/>
<feature type="compositionally biased region" description="Basic residues" evidence="14">
    <location>
        <begin position="10"/>
        <end position="26"/>
    </location>
</feature>
<dbReference type="Proteomes" id="UP000324015">
    <property type="component" value="Chromosome"/>
</dbReference>
<dbReference type="GO" id="GO:0008360">
    <property type="term" value="P:regulation of cell shape"/>
    <property type="evidence" value="ECO:0007669"/>
    <property type="project" value="UniProtKB-KW"/>
</dbReference>
<dbReference type="PANTHER" id="PTHR32282:SF34">
    <property type="entry name" value="PENICILLIN-BINDING PROTEIN 1A"/>
    <property type="match status" value="1"/>
</dbReference>
<evidence type="ECO:0000313" key="19">
    <source>
        <dbReference type="Proteomes" id="UP000324015"/>
    </source>
</evidence>
<evidence type="ECO:0000256" key="1">
    <source>
        <dbReference type="ARBA" id="ARBA00007090"/>
    </source>
</evidence>
<evidence type="ECO:0000256" key="2">
    <source>
        <dbReference type="ARBA" id="ARBA00007739"/>
    </source>
</evidence>
<accession>A0A5P2CPC5</accession>